<dbReference type="GeneID" id="64977115"/>
<organism evidence="3 4">
    <name type="scientific">Aspergillus puulaauensis</name>
    <dbReference type="NCBI Taxonomy" id="1220207"/>
    <lineage>
        <taxon>Eukaryota</taxon>
        <taxon>Fungi</taxon>
        <taxon>Dikarya</taxon>
        <taxon>Ascomycota</taxon>
        <taxon>Pezizomycotina</taxon>
        <taxon>Eurotiomycetes</taxon>
        <taxon>Eurotiomycetidae</taxon>
        <taxon>Eurotiales</taxon>
        <taxon>Aspergillaceae</taxon>
        <taxon>Aspergillus</taxon>
    </lineage>
</organism>
<evidence type="ECO:0000313" key="3">
    <source>
        <dbReference type="EMBL" id="BCS27110.1"/>
    </source>
</evidence>
<protein>
    <recommendedName>
        <fullName evidence="2">HNH nuclease domain-containing protein</fullName>
    </recommendedName>
</protein>
<feature type="domain" description="HNH nuclease" evidence="2">
    <location>
        <begin position="63"/>
        <end position="143"/>
    </location>
</feature>
<name>A0A7R7XSW2_9EURO</name>
<gene>
    <name evidence="3" type="ORF">APUU_60158A</name>
</gene>
<reference evidence="3" key="1">
    <citation type="submission" date="2021-01" db="EMBL/GenBank/DDBJ databases">
        <authorList>
            <consortium name="Aspergillus puulaauensis MK2 genome sequencing consortium"/>
            <person name="Kazuki M."/>
            <person name="Futagami T."/>
        </authorList>
    </citation>
    <scope>NUCLEOTIDE SEQUENCE</scope>
    <source>
        <strain evidence="3">MK2</strain>
    </source>
</reference>
<evidence type="ECO:0000313" key="4">
    <source>
        <dbReference type="Proteomes" id="UP000654913"/>
    </source>
</evidence>
<proteinExistence type="predicted"/>
<feature type="region of interest" description="Disordered" evidence="1">
    <location>
        <begin position="1"/>
        <end position="51"/>
    </location>
</feature>
<evidence type="ECO:0000256" key="1">
    <source>
        <dbReference type="SAM" id="MobiDB-lite"/>
    </source>
</evidence>
<feature type="compositionally biased region" description="Low complexity" evidence="1">
    <location>
        <begin position="21"/>
        <end position="32"/>
    </location>
</feature>
<dbReference type="RefSeq" id="XP_041559304.1">
    <property type="nucleotide sequence ID" value="XM_041706971.1"/>
</dbReference>
<dbReference type="Pfam" id="PF13391">
    <property type="entry name" value="HNH_2"/>
    <property type="match status" value="1"/>
</dbReference>
<dbReference type="AlphaFoldDB" id="A0A7R7XSW2"/>
<dbReference type="KEGG" id="apuu:APUU_60158A"/>
<dbReference type="InterPro" id="IPR003615">
    <property type="entry name" value="HNH_nuc"/>
</dbReference>
<dbReference type="OrthoDB" id="5416097at2759"/>
<sequence length="254" mass="28531">MTSQEEDLAMAVPINTGPSETQQPTPATPATPGTSREASPERKRRNRSTLMAQKCKIRDNDACVVAKTVEGTQAAHIYPLLGKTPRSREHRFFWKRLSMFWSAERIERWERAISGDQGTETLGNLICLGPMANYLWGQCRFAVKPIELSTDRKSLKVQFFWMPDGKYIKRSLQARPVVPANTYRSAWGTLLAHDETERFIRSGDVVTFSTQDPDKYPLPSFDLLDMQWALHRATALSGVADATDEDLDPDGGLG</sequence>
<accession>A0A7R7XSW2</accession>
<dbReference type="EMBL" id="AP024448">
    <property type="protein sequence ID" value="BCS27110.1"/>
    <property type="molecule type" value="Genomic_DNA"/>
</dbReference>
<evidence type="ECO:0000259" key="2">
    <source>
        <dbReference type="Pfam" id="PF13391"/>
    </source>
</evidence>
<dbReference type="Proteomes" id="UP000654913">
    <property type="component" value="Chromosome 6"/>
</dbReference>
<reference evidence="3" key="2">
    <citation type="submission" date="2021-02" db="EMBL/GenBank/DDBJ databases">
        <title>Aspergillus puulaauensis MK2 genome sequence.</title>
        <authorList>
            <person name="Futagami T."/>
            <person name="Mori K."/>
            <person name="Kadooka C."/>
            <person name="Tanaka T."/>
        </authorList>
    </citation>
    <scope>NUCLEOTIDE SEQUENCE</scope>
    <source>
        <strain evidence="3">MK2</strain>
    </source>
</reference>
<keyword evidence="4" id="KW-1185">Reference proteome</keyword>